<evidence type="ECO:0000313" key="3">
    <source>
        <dbReference type="Proteomes" id="UP000229500"/>
    </source>
</evidence>
<dbReference type="Proteomes" id="UP000229500">
    <property type="component" value="Unassembled WGS sequence"/>
</dbReference>
<dbReference type="SUPFAM" id="SSF50249">
    <property type="entry name" value="Nucleic acid-binding proteins"/>
    <property type="match status" value="3"/>
</dbReference>
<accession>A0A2M8L677</accession>
<feature type="domain" description="S1 motif" evidence="1">
    <location>
        <begin position="105"/>
        <end position="183"/>
    </location>
</feature>
<dbReference type="EMBL" id="PFEL01000021">
    <property type="protein sequence ID" value="PJE69306.1"/>
    <property type="molecule type" value="Genomic_DNA"/>
</dbReference>
<feature type="domain" description="S1 motif" evidence="1">
    <location>
        <begin position="200"/>
        <end position="261"/>
    </location>
</feature>
<evidence type="ECO:0000259" key="1">
    <source>
        <dbReference type="PROSITE" id="PS50126"/>
    </source>
</evidence>
<sequence length="262" mass="28705">MIAKTIKKIEAEIICPPKVGEIIEGTIINRAKSALYVDLGSRGIGVIFGREFFDSKQALKSLKPGDTISTKLIGLETEDGMRELSMVGANQEMAWKDLAEAQEKQTIFEATVASANRGGLICMINGIQGFLPTSQLLPENFPKVEGADPSRIATKLQKLVGVKIKIRIFDLNPQENKLILSEKATKKEELEERMLKFMPGEIIQGEISGVTSFGAFLIFEGGLEGLVPSSEIPEKTDLKIGQKVKAKITKIANNKIYLSLKI</sequence>
<gene>
    <name evidence="2" type="ORF">COU96_00455</name>
</gene>
<proteinExistence type="predicted"/>
<evidence type="ECO:0000313" key="2">
    <source>
        <dbReference type="EMBL" id="PJE69306.1"/>
    </source>
</evidence>
<feature type="domain" description="S1 motif" evidence="1">
    <location>
        <begin position="20"/>
        <end position="87"/>
    </location>
</feature>
<dbReference type="Gene3D" id="2.40.50.140">
    <property type="entry name" value="Nucleic acid-binding proteins"/>
    <property type="match status" value="3"/>
</dbReference>
<dbReference type="InterPro" id="IPR003029">
    <property type="entry name" value="S1_domain"/>
</dbReference>
<dbReference type="PROSITE" id="PS50126">
    <property type="entry name" value="S1"/>
    <property type="match status" value="3"/>
</dbReference>
<protein>
    <recommendedName>
        <fullName evidence="1">S1 motif domain-containing protein</fullName>
    </recommendedName>
</protein>
<dbReference type="CDD" id="cd04465">
    <property type="entry name" value="S1_RPS1_repeat_ec2_hs2"/>
    <property type="match status" value="1"/>
</dbReference>
<dbReference type="SMART" id="SM00316">
    <property type="entry name" value="S1"/>
    <property type="match status" value="3"/>
</dbReference>
<name>A0A2M8L677_9BACT</name>
<dbReference type="PANTHER" id="PTHR47559">
    <property type="entry name" value="OS03G0844900 PROTEIN"/>
    <property type="match status" value="1"/>
</dbReference>
<dbReference type="GO" id="GO:0003676">
    <property type="term" value="F:nucleic acid binding"/>
    <property type="evidence" value="ECO:0007669"/>
    <property type="project" value="InterPro"/>
</dbReference>
<dbReference type="Pfam" id="PF00575">
    <property type="entry name" value="S1"/>
    <property type="match status" value="2"/>
</dbReference>
<comment type="caution">
    <text evidence="2">The sequence shown here is derived from an EMBL/GenBank/DDBJ whole genome shotgun (WGS) entry which is preliminary data.</text>
</comment>
<reference evidence="3" key="1">
    <citation type="submission" date="2017-09" db="EMBL/GenBank/DDBJ databases">
        <title>Depth-based differentiation of microbial function through sediment-hosted aquifers and enrichment of novel symbionts in the deep terrestrial subsurface.</title>
        <authorList>
            <person name="Probst A.J."/>
            <person name="Ladd B."/>
            <person name="Jarett J.K."/>
            <person name="Geller-Mcgrath D.E."/>
            <person name="Sieber C.M.K."/>
            <person name="Emerson J.B."/>
            <person name="Anantharaman K."/>
            <person name="Thomas B.C."/>
            <person name="Malmstrom R."/>
            <person name="Stieglmeier M."/>
            <person name="Klingl A."/>
            <person name="Woyke T."/>
            <person name="Ryan C.M."/>
            <person name="Banfield J.F."/>
        </authorList>
    </citation>
    <scope>NUCLEOTIDE SEQUENCE [LARGE SCALE GENOMIC DNA]</scope>
</reference>
<dbReference type="PANTHER" id="PTHR47559:SF1">
    <property type="entry name" value="OS03G0844900 PROTEIN"/>
    <property type="match status" value="1"/>
</dbReference>
<dbReference type="AlphaFoldDB" id="A0A2M8L677"/>
<dbReference type="InterPro" id="IPR052757">
    <property type="entry name" value="Ribosomal_protein_S1"/>
</dbReference>
<dbReference type="InterPro" id="IPR012340">
    <property type="entry name" value="NA-bd_OB-fold"/>
</dbReference>
<organism evidence="2 3">
    <name type="scientific">Candidatus Shapirobacteria bacterium CG10_big_fil_rev_8_21_14_0_10_38_14</name>
    <dbReference type="NCBI Taxonomy" id="1974483"/>
    <lineage>
        <taxon>Bacteria</taxon>
        <taxon>Candidatus Shapironibacteriota</taxon>
    </lineage>
</organism>